<protein>
    <recommendedName>
        <fullName evidence="4">WXG100 family type VII secretion target</fullName>
    </recommendedName>
</protein>
<evidence type="ECO:0000313" key="3">
    <source>
        <dbReference type="Proteomes" id="UP001596203"/>
    </source>
</evidence>
<evidence type="ECO:0000256" key="1">
    <source>
        <dbReference type="SAM" id="MobiDB-lite"/>
    </source>
</evidence>
<keyword evidence="3" id="KW-1185">Reference proteome</keyword>
<dbReference type="RefSeq" id="WP_377430595.1">
    <property type="nucleotide sequence ID" value="NZ_JBHSPR010000053.1"/>
</dbReference>
<comment type="caution">
    <text evidence="2">The sequence shown here is derived from an EMBL/GenBank/DDBJ whole genome shotgun (WGS) entry which is preliminary data.</text>
</comment>
<organism evidence="2 3">
    <name type="scientific">Plantactinospora solaniradicis</name>
    <dbReference type="NCBI Taxonomy" id="1723736"/>
    <lineage>
        <taxon>Bacteria</taxon>
        <taxon>Bacillati</taxon>
        <taxon>Actinomycetota</taxon>
        <taxon>Actinomycetes</taxon>
        <taxon>Micromonosporales</taxon>
        <taxon>Micromonosporaceae</taxon>
        <taxon>Plantactinospora</taxon>
    </lineage>
</organism>
<feature type="region of interest" description="Disordered" evidence="1">
    <location>
        <begin position="394"/>
        <end position="426"/>
    </location>
</feature>
<proteinExistence type="predicted"/>
<gene>
    <name evidence="2" type="ORF">ACFP2T_37530</name>
</gene>
<sequence length="426" mass="45948">MNGTLSVETAALVRHASGRYSDAMACDAIGHYVRHVGAVPDNAWGPMDWVQKWRTEWAGACDERVKEAGLASERFGDVGETLYQVAANYADTDIKVASDFSTLQGTPLMPFIDGVKQPPGRVARPGGHLDAPARYTGGTYALNIPDGVPDAHDLNLLWKDGSIVSEAALPQGADLSKTPQGLLQAEFLTEGHRMLKRFISQWGNELATAEAIVRQWGLAPAESSLELIDQANSTWPGVIRNRANLLKHGANAYQALRDNLSSQIKDLQQYWSSPGAAGSYVVYAGSLGNYYGSVSDNLRWLGDEGVKAAVTLDRLQLAFANLGFEHIKIISAQLQAYNEVAGSLSKSVDKPLEALANAVTALTKSLITSWESAAQKAQTTLSVTEIVIDRAPQFSDNNHALKQPPASPSNEWRGNGWRPGSRVPTA</sequence>
<evidence type="ECO:0000313" key="2">
    <source>
        <dbReference type="EMBL" id="MFC6021851.1"/>
    </source>
</evidence>
<dbReference type="Proteomes" id="UP001596203">
    <property type="component" value="Unassembled WGS sequence"/>
</dbReference>
<name>A0ABW1KJ90_9ACTN</name>
<evidence type="ECO:0008006" key="4">
    <source>
        <dbReference type="Google" id="ProtNLM"/>
    </source>
</evidence>
<dbReference type="EMBL" id="JBHSPR010000053">
    <property type="protein sequence ID" value="MFC6021851.1"/>
    <property type="molecule type" value="Genomic_DNA"/>
</dbReference>
<reference evidence="3" key="1">
    <citation type="journal article" date="2019" name="Int. J. Syst. Evol. Microbiol.">
        <title>The Global Catalogue of Microorganisms (GCM) 10K type strain sequencing project: providing services to taxonomists for standard genome sequencing and annotation.</title>
        <authorList>
            <consortium name="The Broad Institute Genomics Platform"/>
            <consortium name="The Broad Institute Genome Sequencing Center for Infectious Disease"/>
            <person name="Wu L."/>
            <person name="Ma J."/>
        </authorList>
    </citation>
    <scope>NUCLEOTIDE SEQUENCE [LARGE SCALE GENOMIC DNA]</scope>
    <source>
        <strain evidence="3">ZS-35-S2</strain>
    </source>
</reference>
<accession>A0ABW1KJ90</accession>